<sequence>MALGFIPYTQLLYSEHIDWANELSEQEEQLLGYCSLLWKQ</sequence>
<protein>
    <submittedName>
        <fullName evidence="1">Uncharacterized protein</fullName>
    </submittedName>
</protein>
<dbReference type="AlphaFoldDB" id="A0AAD1YEN1"/>
<evidence type="ECO:0000313" key="1">
    <source>
        <dbReference type="EMBL" id="CAI3540985.1"/>
    </source>
</evidence>
<name>A0AAD1YEN1_9CLOT</name>
<dbReference type="Proteomes" id="UP001189143">
    <property type="component" value="Unassembled WGS sequence"/>
</dbReference>
<reference evidence="1" key="1">
    <citation type="submission" date="2022-10" db="EMBL/GenBank/DDBJ databases">
        <authorList>
            <person name="Aires J."/>
            <person name="Mesa V."/>
        </authorList>
    </citation>
    <scope>NUCLEOTIDE SEQUENCE</scope>
    <source>
        <strain evidence="1">Clostridium neonatale JD116</strain>
    </source>
</reference>
<gene>
    <name evidence="1" type="ORF">CNEO2_1200006</name>
</gene>
<dbReference type="EMBL" id="CAMTCP010000023">
    <property type="protein sequence ID" value="CAI3540985.1"/>
    <property type="molecule type" value="Genomic_DNA"/>
</dbReference>
<organism evidence="1 2">
    <name type="scientific">Clostridium neonatale</name>
    <dbReference type="NCBI Taxonomy" id="137838"/>
    <lineage>
        <taxon>Bacteria</taxon>
        <taxon>Bacillati</taxon>
        <taxon>Bacillota</taxon>
        <taxon>Clostridia</taxon>
        <taxon>Eubacteriales</taxon>
        <taxon>Clostridiaceae</taxon>
        <taxon>Clostridium</taxon>
    </lineage>
</organism>
<proteinExistence type="predicted"/>
<accession>A0AAD1YEN1</accession>
<comment type="caution">
    <text evidence="1">The sequence shown here is derived from an EMBL/GenBank/DDBJ whole genome shotgun (WGS) entry which is preliminary data.</text>
</comment>
<evidence type="ECO:0000313" key="2">
    <source>
        <dbReference type="Proteomes" id="UP001189143"/>
    </source>
</evidence>